<dbReference type="EMBL" id="JAPMSZ010000012">
    <property type="protein sequence ID" value="KAJ5081298.1"/>
    <property type="molecule type" value="Genomic_DNA"/>
</dbReference>
<dbReference type="Proteomes" id="UP001141434">
    <property type="component" value="Unassembled WGS sequence"/>
</dbReference>
<organism evidence="2 3">
    <name type="scientific">Penicillium alfredii</name>
    <dbReference type="NCBI Taxonomy" id="1506179"/>
    <lineage>
        <taxon>Eukaryota</taxon>
        <taxon>Fungi</taxon>
        <taxon>Dikarya</taxon>
        <taxon>Ascomycota</taxon>
        <taxon>Pezizomycotina</taxon>
        <taxon>Eurotiomycetes</taxon>
        <taxon>Eurotiomycetidae</taxon>
        <taxon>Eurotiales</taxon>
        <taxon>Aspergillaceae</taxon>
        <taxon>Penicillium</taxon>
    </lineage>
</organism>
<feature type="region of interest" description="Disordered" evidence="1">
    <location>
        <begin position="96"/>
        <end position="168"/>
    </location>
</feature>
<sequence>MTSPHNHKLSLSSIAELTMPQPAHHSIPVDKSEEILVNLLKGSRAPSMPRRVINENAILQPLSSGDLDKLFEAMEAGHDQHPTGDENETARQLLSFEATNTKPTVVVSTTPAKQVRTDTTPPSKRRKLSSSKTSTTSKSRKSRQNGRDKDSPTKTPRPIPNSWDTARPEDRLLVQLKDQRASWAEITGAWNSVTGLDYSAKSLSTRYSRIKMKLGAVHGDESTRASQEPETA</sequence>
<evidence type="ECO:0000313" key="3">
    <source>
        <dbReference type="Proteomes" id="UP001141434"/>
    </source>
</evidence>
<accession>A0A9W9JTH4</accession>
<dbReference type="AlphaFoldDB" id="A0A9W9JTH4"/>
<comment type="caution">
    <text evidence="2">The sequence shown here is derived from an EMBL/GenBank/DDBJ whole genome shotgun (WGS) entry which is preliminary data.</text>
</comment>
<keyword evidence="3" id="KW-1185">Reference proteome</keyword>
<evidence type="ECO:0000256" key="1">
    <source>
        <dbReference type="SAM" id="MobiDB-lite"/>
    </source>
</evidence>
<dbReference type="RefSeq" id="XP_056506585.1">
    <property type="nucleotide sequence ID" value="XM_056660087.1"/>
</dbReference>
<name>A0A9W9JTH4_9EURO</name>
<protein>
    <submittedName>
        <fullName evidence="2">Uncharacterized protein</fullName>
    </submittedName>
</protein>
<reference evidence="2" key="2">
    <citation type="journal article" date="2023" name="IMA Fungus">
        <title>Comparative genomic study of the Penicillium genus elucidates a diverse pangenome and 15 lateral gene transfer events.</title>
        <authorList>
            <person name="Petersen C."/>
            <person name="Sorensen T."/>
            <person name="Nielsen M.R."/>
            <person name="Sondergaard T.E."/>
            <person name="Sorensen J.L."/>
            <person name="Fitzpatrick D.A."/>
            <person name="Frisvad J.C."/>
            <person name="Nielsen K.L."/>
        </authorList>
    </citation>
    <scope>NUCLEOTIDE SEQUENCE</scope>
    <source>
        <strain evidence="2">IBT 34128</strain>
    </source>
</reference>
<proteinExistence type="predicted"/>
<evidence type="ECO:0000313" key="2">
    <source>
        <dbReference type="EMBL" id="KAJ5081298.1"/>
    </source>
</evidence>
<reference evidence="2" key="1">
    <citation type="submission" date="2022-11" db="EMBL/GenBank/DDBJ databases">
        <authorList>
            <person name="Petersen C."/>
        </authorList>
    </citation>
    <scope>NUCLEOTIDE SEQUENCE</scope>
    <source>
        <strain evidence="2">IBT 34128</strain>
    </source>
</reference>
<gene>
    <name evidence="2" type="ORF">NUU61_009562</name>
</gene>
<feature type="compositionally biased region" description="Polar residues" evidence="1">
    <location>
        <begin position="97"/>
        <end position="122"/>
    </location>
</feature>
<dbReference type="OrthoDB" id="5375264at2759"/>
<dbReference type="GeneID" id="81399256"/>